<name>A0A940X4N0_9GAMM</name>
<dbReference type="AlphaFoldDB" id="A0A940X4N0"/>
<proteinExistence type="predicted"/>
<organism evidence="1 2">
    <name type="scientific">Pseudoxanthomonas helianthi</name>
    <dbReference type="NCBI Taxonomy" id="1453541"/>
    <lineage>
        <taxon>Bacteria</taxon>
        <taxon>Pseudomonadati</taxon>
        <taxon>Pseudomonadota</taxon>
        <taxon>Gammaproteobacteria</taxon>
        <taxon>Lysobacterales</taxon>
        <taxon>Lysobacteraceae</taxon>
        <taxon>Pseudoxanthomonas</taxon>
    </lineage>
</organism>
<gene>
    <name evidence="1" type="ORF">J5837_07860</name>
</gene>
<sequence length="120" mass="12419">MTVLLFLALQLATASLSYEQAKALADAHEASLSPSAKNVLVKAQGDALGGAFAACGSRAESPIKPFTVVVHVDGTGAADQAWLQGDTALAQCVQKELVKATLPAGDGQSFYTSYEFSFVP</sequence>
<dbReference type="EMBL" id="JAGKTC010000002">
    <property type="protein sequence ID" value="MBP3984343.1"/>
    <property type="molecule type" value="Genomic_DNA"/>
</dbReference>
<evidence type="ECO:0000313" key="1">
    <source>
        <dbReference type="EMBL" id="MBP3984343.1"/>
    </source>
</evidence>
<keyword evidence="2" id="KW-1185">Reference proteome</keyword>
<reference evidence="1" key="1">
    <citation type="journal article" date="2016" name="Int. J. Syst. Evol. Microbiol.">
        <title>Pseudoxanthomonas helianthi sp. nov., isolated from roots of Jerusalem artichoke (Helianthus tuberosus).</title>
        <authorList>
            <person name="Kittiwongwattana C."/>
            <person name="Thawai C."/>
        </authorList>
    </citation>
    <scope>NUCLEOTIDE SEQUENCE</scope>
    <source>
        <strain evidence="1">110414</strain>
    </source>
</reference>
<accession>A0A940X4N0</accession>
<reference evidence="1" key="2">
    <citation type="submission" date="2021-03" db="EMBL/GenBank/DDBJ databases">
        <authorList>
            <person name="Cao W."/>
        </authorList>
    </citation>
    <scope>NUCLEOTIDE SEQUENCE</scope>
    <source>
        <strain evidence="1">110414</strain>
    </source>
</reference>
<comment type="caution">
    <text evidence="1">The sequence shown here is derived from an EMBL/GenBank/DDBJ whole genome shotgun (WGS) entry which is preliminary data.</text>
</comment>
<dbReference type="RefSeq" id="WP_210536230.1">
    <property type="nucleotide sequence ID" value="NZ_JAGKTC010000002.1"/>
</dbReference>
<protein>
    <submittedName>
        <fullName evidence="1">Uncharacterized protein</fullName>
    </submittedName>
</protein>
<evidence type="ECO:0000313" key="2">
    <source>
        <dbReference type="Proteomes" id="UP000673447"/>
    </source>
</evidence>
<dbReference type="Proteomes" id="UP000673447">
    <property type="component" value="Unassembled WGS sequence"/>
</dbReference>